<evidence type="ECO:0000256" key="1">
    <source>
        <dbReference type="SAM" id="MobiDB-lite"/>
    </source>
</evidence>
<reference evidence="3 4" key="1">
    <citation type="submission" date="2023-07" db="EMBL/GenBank/DDBJ databases">
        <title>Sequencing the genomes of 1000 actinobacteria strains.</title>
        <authorList>
            <person name="Klenk H.-P."/>
        </authorList>
    </citation>
    <scope>NUCLEOTIDE SEQUENCE [LARGE SCALE GENOMIC DNA]</scope>
    <source>
        <strain evidence="3 4">DSM 43749</strain>
    </source>
</reference>
<feature type="transmembrane region" description="Helical" evidence="2">
    <location>
        <begin position="103"/>
        <end position="122"/>
    </location>
</feature>
<feature type="transmembrane region" description="Helical" evidence="2">
    <location>
        <begin position="77"/>
        <end position="97"/>
    </location>
</feature>
<keyword evidence="2" id="KW-0472">Membrane</keyword>
<comment type="caution">
    <text evidence="3">The sequence shown here is derived from an EMBL/GenBank/DDBJ whole genome shotgun (WGS) entry which is preliminary data.</text>
</comment>
<proteinExistence type="predicted"/>
<dbReference type="EMBL" id="JAVDSG010000001">
    <property type="protein sequence ID" value="MDR6594153.1"/>
    <property type="molecule type" value="Genomic_DNA"/>
</dbReference>
<feature type="region of interest" description="Disordered" evidence="1">
    <location>
        <begin position="127"/>
        <end position="146"/>
    </location>
</feature>
<dbReference type="Proteomes" id="UP001268819">
    <property type="component" value="Unassembled WGS sequence"/>
</dbReference>
<evidence type="ECO:0000313" key="4">
    <source>
        <dbReference type="Proteomes" id="UP001268819"/>
    </source>
</evidence>
<keyword evidence="2" id="KW-1133">Transmembrane helix</keyword>
<accession>A0ABU1PU35</accession>
<sequence length="146" mass="15364">MEKRIRIATAAVAGFVALNAVIGGIGFLGGGIDMGPVITSRFPWHSPVVAGSALLVAVAAPMISVVFLALRRDRRWSGAAMAAGLALICWIVLQLLVIRTYSWLQPASVAAGLVVFAGGRWGRRAPDVPGDRGLSPASPDRRRHEA</sequence>
<name>A0ABU1PU35_9PSEU</name>
<feature type="transmembrane region" description="Helical" evidence="2">
    <location>
        <begin position="48"/>
        <end position="70"/>
    </location>
</feature>
<evidence type="ECO:0000313" key="3">
    <source>
        <dbReference type="EMBL" id="MDR6594153.1"/>
    </source>
</evidence>
<gene>
    <name evidence="3" type="ORF">J2S66_002537</name>
</gene>
<keyword evidence="2" id="KW-0812">Transmembrane</keyword>
<keyword evidence="4" id="KW-1185">Reference proteome</keyword>
<evidence type="ECO:0000256" key="2">
    <source>
        <dbReference type="SAM" id="Phobius"/>
    </source>
</evidence>
<organism evidence="3 4">
    <name type="scientific">Saccharothrix longispora</name>
    <dbReference type="NCBI Taxonomy" id="33920"/>
    <lineage>
        <taxon>Bacteria</taxon>
        <taxon>Bacillati</taxon>
        <taxon>Actinomycetota</taxon>
        <taxon>Actinomycetes</taxon>
        <taxon>Pseudonocardiales</taxon>
        <taxon>Pseudonocardiaceae</taxon>
        <taxon>Saccharothrix</taxon>
    </lineage>
</organism>
<dbReference type="RefSeq" id="WP_310307150.1">
    <property type="nucleotide sequence ID" value="NZ_BAAAXB010000001.1"/>
</dbReference>
<protein>
    <submittedName>
        <fullName evidence="3">Membrane protein YfcA</fullName>
    </submittedName>
</protein>
<feature type="transmembrane region" description="Helical" evidence="2">
    <location>
        <begin position="7"/>
        <end position="28"/>
    </location>
</feature>